<keyword evidence="1" id="KW-1133">Transmembrane helix</keyword>
<dbReference type="EMBL" id="ML210165">
    <property type="protein sequence ID" value="TFK27340.1"/>
    <property type="molecule type" value="Genomic_DNA"/>
</dbReference>
<sequence>MPLSSLAIFIIASACTITAVVLGILILALTRTGPTETNFDQDLREYEERMGDRRAPYTFVFDASTKSFTLKKLPRMYSSDSMETIQISSSHPTIFGNEKIEEKSMKVVLTPPTPAKKERGVLSSRMDVHEMEVADL</sequence>
<reference evidence="2 3" key="1">
    <citation type="journal article" date="2019" name="Nat. Ecol. Evol.">
        <title>Megaphylogeny resolves global patterns of mushroom evolution.</title>
        <authorList>
            <person name="Varga T."/>
            <person name="Krizsan K."/>
            <person name="Foldi C."/>
            <person name="Dima B."/>
            <person name="Sanchez-Garcia M."/>
            <person name="Sanchez-Ramirez S."/>
            <person name="Szollosi G.J."/>
            <person name="Szarkandi J.G."/>
            <person name="Papp V."/>
            <person name="Albert L."/>
            <person name="Andreopoulos W."/>
            <person name="Angelini C."/>
            <person name="Antonin V."/>
            <person name="Barry K.W."/>
            <person name="Bougher N.L."/>
            <person name="Buchanan P."/>
            <person name="Buyck B."/>
            <person name="Bense V."/>
            <person name="Catcheside P."/>
            <person name="Chovatia M."/>
            <person name="Cooper J."/>
            <person name="Damon W."/>
            <person name="Desjardin D."/>
            <person name="Finy P."/>
            <person name="Geml J."/>
            <person name="Haridas S."/>
            <person name="Hughes K."/>
            <person name="Justo A."/>
            <person name="Karasinski D."/>
            <person name="Kautmanova I."/>
            <person name="Kiss B."/>
            <person name="Kocsube S."/>
            <person name="Kotiranta H."/>
            <person name="LaButti K.M."/>
            <person name="Lechner B.E."/>
            <person name="Liimatainen K."/>
            <person name="Lipzen A."/>
            <person name="Lukacs Z."/>
            <person name="Mihaltcheva S."/>
            <person name="Morgado L.N."/>
            <person name="Niskanen T."/>
            <person name="Noordeloos M.E."/>
            <person name="Ohm R.A."/>
            <person name="Ortiz-Santana B."/>
            <person name="Ovrebo C."/>
            <person name="Racz N."/>
            <person name="Riley R."/>
            <person name="Savchenko A."/>
            <person name="Shiryaev A."/>
            <person name="Soop K."/>
            <person name="Spirin V."/>
            <person name="Szebenyi C."/>
            <person name="Tomsovsky M."/>
            <person name="Tulloss R.E."/>
            <person name="Uehling J."/>
            <person name="Grigoriev I.V."/>
            <person name="Vagvolgyi C."/>
            <person name="Papp T."/>
            <person name="Martin F.M."/>
            <person name="Miettinen O."/>
            <person name="Hibbett D.S."/>
            <person name="Nagy L.G."/>
        </authorList>
    </citation>
    <scope>NUCLEOTIDE SEQUENCE [LARGE SCALE GENOMIC DNA]</scope>
    <source>
        <strain evidence="2 3">CBS 121175</strain>
    </source>
</reference>
<accession>A0A5C3L3L2</accession>
<dbReference type="Proteomes" id="UP000307440">
    <property type="component" value="Unassembled WGS sequence"/>
</dbReference>
<evidence type="ECO:0000313" key="3">
    <source>
        <dbReference type="Proteomes" id="UP000307440"/>
    </source>
</evidence>
<evidence type="ECO:0000313" key="2">
    <source>
        <dbReference type="EMBL" id="TFK27340.1"/>
    </source>
</evidence>
<protein>
    <submittedName>
        <fullName evidence="2">Uncharacterized protein</fullName>
    </submittedName>
</protein>
<evidence type="ECO:0000256" key="1">
    <source>
        <dbReference type="SAM" id="Phobius"/>
    </source>
</evidence>
<name>A0A5C3L3L2_COPMA</name>
<gene>
    <name evidence="2" type="ORF">FA15DRAFT_209082</name>
</gene>
<proteinExistence type="predicted"/>
<keyword evidence="3" id="KW-1185">Reference proteome</keyword>
<organism evidence="2 3">
    <name type="scientific">Coprinopsis marcescibilis</name>
    <name type="common">Agaric fungus</name>
    <name type="synonym">Psathyrella marcescibilis</name>
    <dbReference type="NCBI Taxonomy" id="230819"/>
    <lineage>
        <taxon>Eukaryota</taxon>
        <taxon>Fungi</taxon>
        <taxon>Dikarya</taxon>
        <taxon>Basidiomycota</taxon>
        <taxon>Agaricomycotina</taxon>
        <taxon>Agaricomycetes</taxon>
        <taxon>Agaricomycetidae</taxon>
        <taxon>Agaricales</taxon>
        <taxon>Agaricineae</taxon>
        <taxon>Psathyrellaceae</taxon>
        <taxon>Coprinopsis</taxon>
    </lineage>
</organism>
<keyword evidence="1" id="KW-0472">Membrane</keyword>
<keyword evidence="1" id="KW-0812">Transmembrane</keyword>
<dbReference type="AlphaFoldDB" id="A0A5C3L3L2"/>
<dbReference type="OrthoDB" id="3068069at2759"/>
<feature type="transmembrane region" description="Helical" evidence="1">
    <location>
        <begin position="6"/>
        <end position="29"/>
    </location>
</feature>